<accession>A0AAC8QCM0</accession>
<evidence type="ECO:0000313" key="2">
    <source>
        <dbReference type="EMBL" id="AKJ04944.1"/>
    </source>
</evidence>
<name>A0AAC8QCM0_9BACT</name>
<protein>
    <recommendedName>
        <fullName evidence="6">Lipoprotein</fullName>
    </recommendedName>
</protein>
<dbReference type="AlphaFoldDB" id="A0AAC8QCM0"/>
<evidence type="ECO:0008006" key="6">
    <source>
        <dbReference type="Google" id="ProtNLM"/>
    </source>
</evidence>
<dbReference type="Proteomes" id="UP000035579">
    <property type="component" value="Chromosome"/>
</dbReference>
<sequence length="356" mass="39569">MRSALLALVLCLSSLPAAAQPEVFFGSGGDVPNLKEEDFDRRFLRTGVYQALSQGTNDPNCAHLLGGLLTLLGETAPLLHKRDENFYLDPLLVQALNTQLSTPRFQANAYLVAMVRRVLIDRKLPPTWFQTAAALGPVVLTIDVGKLRFLSEGLQPIDSFFLTLPALRERYEIEVRRANATAARSAEKMFRESYLDRQVAFGGLELIDLDIEKPKKKKPAKKRRGEPVVEEEPEALTAVAKLVWYPTPADEGELNPFGTPKKRPTVNITAKLAPQQYLDLSRIPKGTQLMVRGRFWGFKKAVDELELRDGLIFQDRNWSQGNVLADPNAVARCPFAINDLMGASPEQSGAFGKPSR</sequence>
<keyword evidence="5" id="KW-1185">Reference proteome</keyword>
<evidence type="ECO:0000313" key="5">
    <source>
        <dbReference type="Proteomes" id="UP000256345"/>
    </source>
</evidence>
<gene>
    <name evidence="2" type="ORF">AA314_06570</name>
    <name evidence="3" type="ORF">ATI61_10217</name>
</gene>
<dbReference type="Proteomes" id="UP000256345">
    <property type="component" value="Unassembled WGS sequence"/>
</dbReference>
<reference evidence="3 5" key="2">
    <citation type="submission" date="2018-08" db="EMBL/GenBank/DDBJ databases">
        <title>Genomic Encyclopedia of Archaeal and Bacterial Type Strains, Phase II (KMG-II): from individual species to whole genera.</title>
        <authorList>
            <person name="Goeker M."/>
        </authorList>
    </citation>
    <scope>NUCLEOTIDE SEQUENCE [LARGE SCALE GENOMIC DNA]</scope>
    <source>
        <strain evidence="3 5">DSM 2261</strain>
    </source>
</reference>
<organism evidence="2 4">
    <name type="scientific">Archangium gephyra</name>
    <dbReference type="NCBI Taxonomy" id="48"/>
    <lineage>
        <taxon>Bacteria</taxon>
        <taxon>Pseudomonadati</taxon>
        <taxon>Myxococcota</taxon>
        <taxon>Myxococcia</taxon>
        <taxon>Myxococcales</taxon>
        <taxon>Cystobacterineae</taxon>
        <taxon>Archangiaceae</taxon>
        <taxon>Archangium</taxon>
    </lineage>
</organism>
<evidence type="ECO:0000256" key="1">
    <source>
        <dbReference type="SAM" id="SignalP"/>
    </source>
</evidence>
<proteinExistence type="predicted"/>
<dbReference type="EMBL" id="CP011509">
    <property type="protein sequence ID" value="AKJ04944.1"/>
    <property type="molecule type" value="Genomic_DNA"/>
</dbReference>
<reference evidence="2 4" key="1">
    <citation type="submission" date="2015-05" db="EMBL/GenBank/DDBJ databases">
        <title>Genome assembly of Archangium gephyra DSM 2261.</title>
        <authorList>
            <person name="Sharma G."/>
            <person name="Subramanian S."/>
        </authorList>
    </citation>
    <scope>NUCLEOTIDE SEQUENCE [LARGE SCALE GENOMIC DNA]</scope>
    <source>
        <strain evidence="2 4">DSM 2261</strain>
    </source>
</reference>
<evidence type="ECO:0000313" key="4">
    <source>
        <dbReference type="Proteomes" id="UP000035579"/>
    </source>
</evidence>
<dbReference type="RefSeq" id="WP_047858609.1">
    <property type="nucleotide sequence ID" value="NZ_CP011509.1"/>
</dbReference>
<keyword evidence="1" id="KW-0732">Signal</keyword>
<feature type="chain" id="PRO_5042167356" description="Lipoprotein" evidence="1">
    <location>
        <begin position="20"/>
        <end position="356"/>
    </location>
</feature>
<feature type="signal peptide" evidence="1">
    <location>
        <begin position="1"/>
        <end position="19"/>
    </location>
</feature>
<dbReference type="EMBL" id="QUMU01000002">
    <property type="protein sequence ID" value="REG35650.1"/>
    <property type="molecule type" value="Genomic_DNA"/>
</dbReference>
<evidence type="ECO:0000313" key="3">
    <source>
        <dbReference type="EMBL" id="REG35650.1"/>
    </source>
</evidence>
<dbReference type="KEGG" id="age:AA314_06570"/>